<evidence type="ECO:0000259" key="1">
    <source>
        <dbReference type="PROSITE" id="PS50104"/>
    </source>
</evidence>
<accession>A0A1S7LEG3</accession>
<protein>
    <recommendedName>
        <fullName evidence="1">TIR domain-containing protein</fullName>
    </recommendedName>
</protein>
<dbReference type="EMBL" id="LO017727">
    <property type="protein sequence ID" value="CRH04429.1"/>
    <property type="molecule type" value="Genomic_DNA"/>
</dbReference>
<name>A0A1S7LEG3_MAGMO</name>
<dbReference type="GO" id="GO:0007165">
    <property type="term" value="P:signal transduction"/>
    <property type="evidence" value="ECO:0007669"/>
    <property type="project" value="InterPro"/>
</dbReference>
<dbReference type="SUPFAM" id="SSF52200">
    <property type="entry name" value="Toll/Interleukin receptor TIR domain"/>
    <property type="match status" value="1"/>
</dbReference>
<reference evidence="2" key="1">
    <citation type="submission" date="2015-04" db="EMBL/GenBank/DDBJ databases">
        <authorList>
            <person name="Syromyatnikov M.Y."/>
            <person name="Popov V.N."/>
        </authorList>
    </citation>
    <scope>NUCLEOTIDE SEQUENCE</scope>
    <source>
        <strain evidence="2">MO-1</strain>
    </source>
</reference>
<evidence type="ECO:0000313" key="2">
    <source>
        <dbReference type="EMBL" id="CRH04429.1"/>
    </source>
</evidence>
<feature type="domain" description="TIR" evidence="1">
    <location>
        <begin position="19"/>
        <end position="89"/>
    </location>
</feature>
<gene>
    <name evidence="2" type="ORF">MAGMO_0215</name>
</gene>
<dbReference type="Pfam" id="PF13676">
    <property type="entry name" value="TIR_2"/>
    <property type="match status" value="1"/>
</dbReference>
<sequence length="89" mass="10184">MFAKIITTVLNTTLKKSAIMNTAFISYSHKDEDFKDNLEEHLTSLKRKGTLKTWHDRKITAGTKWSEEIDSNLESSNIFICLPESVSSF</sequence>
<dbReference type="AlphaFoldDB" id="A0A1S7LEG3"/>
<dbReference type="Gene3D" id="3.40.50.10140">
    <property type="entry name" value="Toll/interleukin-1 receptor homology (TIR) domain"/>
    <property type="match status" value="1"/>
</dbReference>
<dbReference type="InterPro" id="IPR035897">
    <property type="entry name" value="Toll_tir_struct_dom_sf"/>
</dbReference>
<organism evidence="2">
    <name type="scientific">Magnetococcus massalia (strain MO-1)</name>
    <dbReference type="NCBI Taxonomy" id="451514"/>
    <lineage>
        <taxon>Bacteria</taxon>
        <taxon>Pseudomonadati</taxon>
        <taxon>Pseudomonadota</taxon>
        <taxon>Magnetococcia</taxon>
        <taxon>Magnetococcales</taxon>
        <taxon>Magnetococcaceae</taxon>
        <taxon>Magnetococcus</taxon>
    </lineage>
</organism>
<dbReference type="InterPro" id="IPR000157">
    <property type="entry name" value="TIR_dom"/>
</dbReference>
<dbReference type="PROSITE" id="PS50104">
    <property type="entry name" value="TIR"/>
    <property type="match status" value="1"/>
</dbReference>
<proteinExistence type="predicted"/>